<gene>
    <name evidence="3" type="ORF">SAMN05421773_101658</name>
</gene>
<evidence type="ECO:0000313" key="3">
    <source>
        <dbReference type="EMBL" id="SFB96245.1"/>
    </source>
</evidence>
<evidence type="ECO:0000313" key="4">
    <source>
        <dbReference type="Proteomes" id="UP000199207"/>
    </source>
</evidence>
<dbReference type="InterPro" id="IPR013783">
    <property type="entry name" value="Ig-like_fold"/>
</dbReference>
<name>A0A1I1FA41_9ACTN</name>
<dbReference type="PROSITE" id="PS50093">
    <property type="entry name" value="PKD"/>
    <property type="match status" value="1"/>
</dbReference>
<reference evidence="3 4" key="1">
    <citation type="submission" date="2016-10" db="EMBL/GenBank/DDBJ databases">
        <authorList>
            <person name="de Groot N.N."/>
        </authorList>
    </citation>
    <scope>NUCLEOTIDE SEQUENCE [LARGE SCALE GENOMIC DNA]</scope>
    <source>
        <strain evidence="3 4">CGMCC 4.5739</strain>
    </source>
</reference>
<dbReference type="AlphaFoldDB" id="A0A1I1FA41"/>
<accession>A0A1I1FA41</accession>
<feature type="region of interest" description="Disordered" evidence="1">
    <location>
        <begin position="202"/>
        <end position="231"/>
    </location>
</feature>
<dbReference type="Proteomes" id="UP000199207">
    <property type="component" value="Unassembled WGS sequence"/>
</dbReference>
<evidence type="ECO:0000259" key="2">
    <source>
        <dbReference type="PROSITE" id="PS50093"/>
    </source>
</evidence>
<organism evidence="3 4">
    <name type="scientific">Streptomyces aidingensis</name>
    <dbReference type="NCBI Taxonomy" id="910347"/>
    <lineage>
        <taxon>Bacteria</taxon>
        <taxon>Bacillati</taxon>
        <taxon>Actinomycetota</taxon>
        <taxon>Actinomycetes</taxon>
        <taxon>Kitasatosporales</taxon>
        <taxon>Streptomycetaceae</taxon>
        <taxon>Streptomyces</taxon>
    </lineage>
</organism>
<evidence type="ECO:0000256" key="1">
    <source>
        <dbReference type="SAM" id="MobiDB-lite"/>
    </source>
</evidence>
<sequence length="586" mass="62355">MLAGCSGPGGTDRDEPSAAPEPGGSAEPTPGGGRDPAAAPETVCDIVSAELAAGLLDVGQDRLTGDCTANPEAGVHAWRLWTVRDQDQDQDQEQEQEPVEAALSVFVTDAGSPAGSGESFDTYRARAAENQRCELGLAAGIRPCYFTDDSFVVLLGTSPQQEQVLVSSLGATARIDPAEPGYEVSGDALRELSEQVADRLAAGGTVPDAEPVRTTEDSPLAGPGAAPDDRPAAGTVDKCLLYYDGPADCTSDNPEIEVGFVSLSSTEGCSFDIGFDFGDGTTARHRASGGPPGRTRLQDHTYRETGTYRVSATVKVLDGGCSGFDAGYTFRHQAAATPATCAYKLDEDRGRAYLFSMLPVGELKRPDGGPAGGFPHDDTDDGNNVFVDEAGVRWHLFAPGLSVYHQPAGWTEEATPGSAPFLKFVTDRDSTGGSFEAVLMPDGVVAGASWDQIQGRTFTYSDNWLTYGQGMPTYNLIDADRTSYLSLPSIGHYFKDVLPHDANLSGPDAKDDRYVRPTRFLDPRTDDWRTFRERFLRVRELIEDDGYRFPDDGSDVLHAPDGGDTHAVAADLAALAREITACADGE</sequence>
<dbReference type="InterPro" id="IPR035986">
    <property type="entry name" value="PKD_dom_sf"/>
</dbReference>
<dbReference type="STRING" id="910347.SAMN05421773_101658"/>
<protein>
    <recommendedName>
        <fullName evidence="2">PKD domain-containing protein</fullName>
    </recommendedName>
</protein>
<dbReference type="Gene3D" id="2.60.40.10">
    <property type="entry name" value="Immunoglobulins"/>
    <property type="match status" value="1"/>
</dbReference>
<proteinExistence type="predicted"/>
<dbReference type="InterPro" id="IPR000601">
    <property type="entry name" value="PKD_dom"/>
</dbReference>
<feature type="region of interest" description="Disordered" evidence="1">
    <location>
        <begin position="1"/>
        <end position="42"/>
    </location>
</feature>
<keyword evidence="4" id="KW-1185">Reference proteome</keyword>
<dbReference type="GO" id="GO:0005975">
    <property type="term" value="P:carbohydrate metabolic process"/>
    <property type="evidence" value="ECO:0007669"/>
    <property type="project" value="UniProtKB-ARBA"/>
</dbReference>
<dbReference type="EMBL" id="FOLM01000001">
    <property type="protein sequence ID" value="SFB96245.1"/>
    <property type="molecule type" value="Genomic_DNA"/>
</dbReference>
<dbReference type="SUPFAM" id="SSF49299">
    <property type="entry name" value="PKD domain"/>
    <property type="match status" value="1"/>
</dbReference>
<feature type="domain" description="PKD" evidence="2">
    <location>
        <begin position="275"/>
        <end position="314"/>
    </location>
</feature>
<feature type="compositionally biased region" description="Gly residues" evidence="1">
    <location>
        <begin position="1"/>
        <end position="10"/>
    </location>
</feature>